<reference evidence="2 3" key="1">
    <citation type="journal article" date="2024" name="Science">
        <title>Giant polyketide synthase enzymes in the biosynthesis of giant marine polyether toxins.</title>
        <authorList>
            <person name="Fallon T.R."/>
            <person name="Shende V.V."/>
            <person name="Wierzbicki I.H."/>
            <person name="Pendleton A.L."/>
            <person name="Watervoot N.F."/>
            <person name="Auber R.P."/>
            <person name="Gonzalez D.J."/>
            <person name="Wisecaver J.H."/>
            <person name="Moore B.S."/>
        </authorList>
    </citation>
    <scope>NUCLEOTIDE SEQUENCE [LARGE SCALE GENOMIC DNA]</scope>
    <source>
        <strain evidence="2 3">12B1</strain>
    </source>
</reference>
<feature type="transmembrane region" description="Helical" evidence="1">
    <location>
        <begin position="80"/>
        <end position="100"/>
    </location>
</feature>
<feature type="transmembrane region" description="Helical" evidence="1">
    <location>
        <begin position="164"/>
        <end position="189"/>
    </location>
</feature>
<keyword evidence="1" id="KW-1133">Transmembrane helix</keyword>
<evidence type="ECO:0000256" key="1">
    <source>
        <dbReference type="SAM" id="Phobius"/>
    </source>
</evidence>
<evidence type="ECO:0000313" key="3">
    <source>
        <dbReference type="Proteomes" id="UP001515480"/>
    </source>
</evidence>
<protein>
    <recommendedName>
        <fullName evidence="4">Autophagy-related protein 9</fullName>
    </recommendedName>
</protein>
<dbReference type="Proteomes" id="UP001515480">
    <property type="component" value="Unassembled WGS sequence"/>
</dbReference>
<dbReference type="AlphaFoldDB" id="A0AB34JW73"/>
<feature type="transmembrane region" description="Helical" evidence="1">
    <location>
        <begin position="269"/>
        <end position="287"/>
    </location>
</feature>
<proteinExistence type="predicted"/>
<dbReference type="EMBL" id="JBGBPQ010000003">
    <property type="protein sequence ID" value="KAL1526428.1"/>
    <property type="molecule type" value="Genomic_DNA"/>
</dbReference>
<organism evidence="2 3">
    <name type="scientific">Prymnesium parvum</name>
    <name type="common">Toxic golden alga</name>
    <dbReference type="NCBI Taxonomy" id="97485"/>
    <lineage>
        <taxon>Eukaryota</taxon>
        <taxon>Haptista</taxon>
        <taxon>Haptophyta</taxon>
        <taxon>Prymnesiophyceae</taxon>
        <taxon>Prymnesiales</taxon>
        <taxon>Prymnesiaceae</taxon>
        <taxon>Prymnesium</taxon>
    </lineage>
</organism>
<name>A0AB34JW73_PRYPA</name>
<comment type="caution">
    <text evidence="2">The sequence shown here is derived from an EMBL/GenBank/DDBJ whole genome shotgun (WGS) entry which is preliminary data.</text>
</comment>
<keyword evidence="3" id="KW-1185">Reference proteome</keyword>
<gene>
    <name evidence="2" type="ORF">AB1Y20_015140</name>
</gene>
<sequence length="288" mass="32606">MMFVPPWHRERGGSNILPLASNRHPSDVAWEKVQREEEAVIYDLAVEAHVQQAYNIYEAAQSGSGINVYHITAFFPRPSIYLRALLCVTLQLVVVPSIIVNTVENAPSYCPRTGTWTGKLAGAALLVYANFTLISQRFTFSKSWDYAYIEKNVGLPKLVRQPTWIPLGIIINIIALAAANLGVVVLLSLKEGSPMDMLLNLVALTFVWELDDQLMSKREYKAVEILFREITEGRDLKDNSQNLKARGFFEARKVNQCWKYLALFLDKGIIYPLYVVMFASPVFHAICY</sequence>
<feature type="transmembrane region" description="Helical" evidence="1">
    <location>
        <begin position="120"/>
        <end position="140"/>
    </location>
</feature>
<keyword evidence="1" id="KW-0472">Membrane</keyword>
<keyword evidence="1" id="KW-0812">Transmembrane</keyword>
<accession>A0AB34JW73</accession>
<evidence type="ECO:0008006" key="4">
    <source>
        <dbReference type="Google" id="ProtNLM"/>
    </source>
</evidence>
<evidence type="ECO:0000313" key="2">
    <source>
        <dbReference type="EMBL" id="KAL1526428.1"/>
    </source>
</evidence>